<comment type="caution">
    <text evidence="1">The sequence shown here is derived from an EMBL/GenBank/DDBJ whole genome shotgun (WGS) entry which is preliminary data.</text>
</comment>
<sequence length="281" mass="31774">MIVKNKKIAAIIGVLAIFSVVVAFLSFKSYQSKKVLDGEWVNIHENNVTTDISDSRVMTISGKEYSIKGYNTNLDVSGSFKVDPKDNKTGTVTFNHSEKTSAVGTYVNTGNYYLSENGDILQINLTGTENYDTSTTTIENSLMSPKNDYEYLFVKKGSKSYLAMKRNEEETRAKTKKAINDLKHNVQGTWVIKNKSKVENKYEYVSKIEVSGSKATVTLVEKTYERTLEKTEEKIKETKYQGRVGYYEDGFNVNGKSRKHFNTFDYSDGKITSSDVTLEKE</sequence>
<name>A0A4Q2AKI9_9LACO</name>
<dbReference type="Proteomes" id="UP000289316">
    <property type="component" value="Unassembled WGS sequence"/>
</dbReference>
<protein>
    <submittedName>
        <fullName evidence="1">Uncharacterized protein</fullName>
    </submittedName>
</protein>
<reference evidence="1 2" key="1">
    <citation type="submission" date="2018-09" db="EMBL/GenBank/DDBJ databases">
        <title>Murine metabolic-syndrome-specific gut microbial biobank.</title>
        <authorList>
            <person name="Liu C."/>
        </authorList>
    </citation>
    <scope>NUCLEOTIDE SEQUENCE [LARGE SCALE GENOMIC DNA]</scope>
    <source>
        <strain evidence="1 2">C-30</strain>
    </source>
</reference>
<dbReference type="EMBL" id="QZFR01000055">
    <property type="protein sequence ID" value="RXV70702.1"/>
    <property type="molecule type" value="Genomic_DNA"/>
</dbReference>
<organism evidence="1 2">
    <name type="scientific">Ligilactobacillus murinus</name>
    <dbReference type="NCBI Taxonomy" id="1622"/>
    <lineage>
        <taxon>Bacteria</taxon>
        <taxon>Bacillati</taxon>
        <taxon>Bacillota</taxon>
        <taxon>Bacilli</taxon>
        <taxon>Lactobacillales</taxon>
        <taxon>Lactobacillaceae</taxon>
        <taxon>Ligilactobacillus</taxon>
    </lineage>
</organism>
<proteinExistence type="predicted"/>
<accession>A0A4Q2AKI9</accession>
<dbReference type="RefSeq" id="WP_129303301.1">
    <property type="nucleotide sequence ID" value="NZ_QZFR01000055.1"/>
</dbReference>
<evidence type="ECO:0000313" key="2">
    <source>
        <dbReference type="Proteomes" id="UP000289316"/>
    </source>
</evidence>
<dbReference type="AlphaFoldDB" id="A0A4Q2AKI9"/>
<gene>
    <name evidence="1" type="ORF">D6C19_07690</name>
</gene>
<evidence type="ECO:0000313" key="1">
    <source>
        <dbReference type="EMBL" id="RXV70702.1"/>
    </source>
</evidence>